<evidence type="ECO:0000313" key="2">
    <source>
        <dbReference type="EMBL" id="MCF7567725.1"/>
    </source>
</evidence>
<feature type="signal peptide" evidence="1">
    <location>
        <begin position="1"/>
        <end position="21"/>
    </location>
</feature>
<dbReference type="SUPFAM" id="SSF75005">
    <property type="entry name" value="Arabinanase/levansucrase/invertase"/>
    <property type="match status" value="1"/>
</dbReference>
<dbReference type="InterPro" id="IPR023296">
    <property type="entry name" value="Glyco_hydro_beta-prop_sf"/>
</dbReference>
<dbReference type="EMBL" id="JAKKDU010000005">
    <property type="protein sequence ID" value="MCF7567725.1"/>
    <property type="molecule type" value="Genomic_DNA"/>
</dbReference>
<dbReference type="Proteomes" id="UP001199795">
    <property type="component" value="Unassembled WGS sequence"/>
</dbReference>
<feature type="chain" id="PRO_5042226620" evidence="1">
    <location>
        <begin position="22"/>
        <end position="373"/>
    </location>
</feature>
<keyword evidence="2" id="KW-0378">Hydrolase</keyword>
<protein>
    <submittedName>
        <fullName evidence="2">Glycoside hydrolase family protein</fullName>
    </submittedName>
</protein>
<comment type="caution">
    <text evidence="2">The sequence shown here is derived from an EMBL/GenBank/DDBJ whole genome shotgun (WGS) entry which is preliminary data.</text>
</comment>
<dbReference type="RefSeq" id="WP_237239075.1">
    <property type="nucleotide sequence ID" value="NZ_JAKKDU010000005.1"/>
</dbReference>
<evidence type="ECO:0000313" key="3">
    <source>
        <dbReference type="Proteomes" id="UP001199795"/>
    </source>
</evidence>
<dbReference type="PROSITE" id="PS51257">
    <property type="entry name" value="PROKAR_LIPOPROTEIN"/>
    <property type="match status" value="1"/>
</dbReference>
<proteinExistence type="predicted"/>
<dbReference type="GO" id="GO:0016787">
    <property type="term" value="F:hydrolase activity"/>
    <property type="evidence" value="ECO:0007669"/>
    <property type="project" value="UniProtKB-KW"/>
</dbReference>
<dbReference type="Gene3D" id="2.115.10.20">
    <property type="entry name" value="Glycosyl hydrolase domain, family 43"/>
    <property type="match status" value="2"/>
</dbReference>
<dbReference type="CDD" id="cd08994">
    <property type="entry name" value="GH43_62_32_68_117_130-like"/>
    <property type="match status" value="1"/>
</dbReference>
<reference evidence="2" key="1">
    <citation type="submission" date="2022-01" db="EMBL/GenBank/DDBJ databases">
        <title>Draft genome sequence of Sabulilitoribacter arenilitoris KCTC 52401.</title>
        <authorList>
            <person name="Oh J.-S."/>
        </authorList>
    </citation>
    <scope>NUCLEOTIDE SEQUENCE</scope>
    <source>
        <strain evidence="2">HMF6543</strain>
    </source>
</reference>
<accession>A0AAE3ELR0</accession>
<keyword evidence="3" id="KW-1185">Reference proteome</keyword>
<keyword evidence="1" id="KW-0732">Signal</keyword>
<gene>
    <name evidence="2" type="ORF">L3X37_05015</name>
</gene>
<organism evidence="2 3">
    <name type="scientific">Wocania arenilitoris</name>
    <dbReference type="NCBI Taxonomy" id="2044858"/>
    <lineage>
        <taxon>Bacteria</taxon>
        <taxon>Pseudomonadati</taxon>
        <taxon>Bacteroidota</taxon>
        <taxon>Flavobacteriia</taxon>
        <taxon>Flavobacteriales</taxon>
        <taxon>Flavobacteriaceae</taxon>
        <taxon>Wocania</taxon>
    </lineage>
</organism>
<dbReference type="AlphaFoldDB" id="A0AAE3ELR0"/>
<sequence>MRLKKILILIFCIITSFSCRNNSTPSSIKSVETRDYTNLRFDTLSTNVVDNFFNHSKSKHVLVEPEYFVWGLSVIEWKGKYHAYYARWKRKDGFSAWMTDCEIAHAVSTTPEGPFEFVNVVLESRKNSGWDINNSHNPYSIVANGKICLYYISNDITKYSTTENGTLKQPDSSWLSSNRKLLRNSQRIGVAIAEDPSGPFIRSEKPIVEPDNIKFKNIAVNPSVAFHNNQYTMIMKSDDVNKEEWFRIQLVGKAPKPDGPFQFSSKPVYDKVQTEDACMWFDNVLNTYYMVCHVMGKSELALFKSENGSDWQPDDRKIFMKKEFSLSDGTIWKPERVERPFVLTDKTGKPVMIYVAVFDKNVTGNIAIPIKIE</sequence>
<name>A0AAE3ELR0_9FLAO</name>
<evidence type="ECO:0000256" key="1">
    <source>
        <dbReference type="SAM" id="SignalP"/>
    </source>
</evidence>